<accession>A0A830HM60</accession>
<dbReference type="PANTHER" id="PTHR28062:SF1">
    <property type="entry name" value="TRANSMEMBRANE PROTEIN"/>
    <property type="match status" value="1"/>
</dbReference>
<dbReference type="OrthoDB" id="5562676at2759"/>
<dbReference type="Pfam" id="PF10173">
    <property type="entry name" value="Mit_KHE1"/>
    <property type="match status" value="1"/>
</dbReference>
<gene>
    <name evidence="2" type="ORF">PPROV_000503600</name>
</gene>
<protein>
    <submittedName>
        <fullName evidence="2">Uncharacterized protein</fullName>
    </submittedName>
</protein>
<evidence type="ECO:0000313" key="2">
    <source>
        <dbReference type="EMBL" id="GHP06289.1"/>
    </source>
</evidence>
<feature type="compositionally biased region" description="Low complexity" evidence="1">
    <location>
        <begin position="22"/>
        <end position="35"/>
    </location>
</feature>
<evidence type="ECO:0000256" key="1">
    <source>
        <dbReference type="SAM" id="MobiDB-lite"/>
    </source>
</evidence>
<dbReference type="PANTHER" id="PTHR28062">
    <property type="entry name" value="K+-H+ EXCHANGE-LIKE PROTEIN"/>
    <property type="match status" value="1"/>
</dbReference>
<dbReference type="GO" id="GO:0006813">
    <property type="term" value="P:potassium ion transport"/>
    <property type="evidence" value="ECO:0007669"/>
    <property type="project" value="TreeGrafter"/>
</dbReference>
<dbReference type="EMBL" id="BNJQ01000012">
    <property type="protein sequence ID" value="GHP06289.1"/>
    <property type="molecule type" value="Genomic_DNA"/>
</dbReference>
<dbReference type="AlphaFoldDB" id="A0A830HM60"/>
<comment type="caution">
    <text evidence="2">The sequence shown here is derived from an EMBL/GenBank/DDBJ whole genome shotgun (WGS) entry which is preliminary data.</text>
</comment>
<dbReference type="Proteomes" id="UP000660262">
    <property type="component" value="Unassembled WGS sequence"/>
</dbReference>
<reference evidence="2" key="1">
    <citation type="submission" date="2020-10" db="EMBL/GenBank/DDBJ databases">
        <title>Unveiling of a novel bifunctional photoreceptor, Dualchrome1, isolated from a cosmopolitan green alga.</title>
        <authorList>
            <person name="Suzuki S."/>
            <person name="Kawachi M."/>
        </authorList>
    </citation>
    <scope>NUCLEOTIDE SEQUENCE</scope>
    <source>
        <strain evidence="2">NIES 2893</strain>
    </source>
</reference>
<sequence>MAVTPEPGVRRKRHFAIHDTKPATPQNNAPTTTVPETNQTPIPNTAFLFACHVDSQQTQNHSKPFLTRIVDDIKRRAANGYENVKKAAEDAGKAEGLKGLQAKAAVVVRDAVESIDADERFLAGIPSNAPRIHITYPENINHTLVRRRCRVLAVKRTQAIHAVQRLVYGGIMLGFSPLMLSPFPNIPVYFCVYRAYMHQSAYAGGRRLEKTLQAWEADSGGCPPPTVDTAYGLHGGVDAIEASSVLADALNRGALCKPEMAEEVGIALGVPNLGAMVELKLRQLYKKK</sequence>
<proteinExistence type="predicted"/>
<keyword evidence="3" id="KW-1185">Reference proteome</keyword>
<dbReference type="GO" id="GO:1902600">
    <property type="term" value="P:proton transmembrane transport"/>
    <property type="evidence" value="ECO:0007669"/>
    <property type="project" value="TreeGrafter"/>
</dbReference>
<organism evidence="2 3">
    <name type="scientific">Pycnococcus provasolii</name>
    <dbReference type="NCBI Taxonomy" id="41880"/>
    <lineage>
        <taxon>Eukaryota</taxon>
        <taxon>Viridiplantae</taxon>
        <taxon>Chlorophyta</taxon>
        <taxon>Pseudoscourfieldiophyceae</taxon>
        <taxon>Pseudoscourfieldiales</taxon>
        <taxon>Pycnococcaceae</taxon>
        <taxon>Pycnococcus</taxon>
    </lineage>
</organism>
<name>A0A830HM60_9CHLO</name>
<feature type="region of interest" description="Disordered" evidence="1">
    <location>
        <begin position="1"/>
        <end position="39"/>
    </location>
</feature>
<evidence type="ECO:0000313" key="3">
    <source>
        <dbReference type="Proteomes" id="UP000660262"/>
    </source>
</evidence>
<dbReference type="GO" id="GO:0005743">
    <property type="term" value="C:mitochondrial inner membrane"/>
    <property type="evidence" value="ECO:0007669"/>
    <property type="project" value="TreeGrafter"/>
</dbReference>
<dbReference type="InterPro" id="IPR018786">
    <property type="entry name" value="Mit_KHE1"/>
</dbReference>